<name>A0AAP0CN57_9ASTR</name>
<dbReference type="EMBL" id="JBCNJP010000025">
    <property type="protein sequence ID" value="KAK9056363.1"/>
    <property type="molecule type" value="Genomic_DNA"/>
</dbReference>
<keyword evidence="2" id="KW-1185">Reference proteome</keyword>
<reference evidence="1 2" key="1">
    <citation type="submission" date="2024-04" db="EMBL/GenBank/DDBJ databases">
        <title>The reference genome of an endangered Asteraceae, Deinandra increscens subsp. villosa, native to the Central Coast of California.</title>
        <authorList>
            <person name="Guilliams M."/>
            <person name="Hasenstab-Lehman K."/>
            <person name="Meyer R."/>
            <person name="Mcevoy S."/>
        </authorList>
    </citation>
    <scope>NUCLEOTIDE SEQUENCE [LARGE SCALE GENOMIC DNA]</scope>
    <source>
        <tissue evidence="1">Leaf</tissue>
    </source>
</reference>
<evidence type="ECO:0000313" key="2">
    <source>
        <dbReference type="Proteomes" id="UP001408789"/>
    </source>
</evidence>
<dbReference type="AlphaFoldDB" id="A0AAP0CN57"/>
<sequence length="113" mass="12738">MSLLSTLVACCGANDCGSSTAKKDRKSTLIVVGGHGGDIGKKSGRQAVQWRPSLCTISEEDVIKTELIQPYEVLCNKGKKNRRMRWRHEFKPKEYVLRDSWDMVSPFPSSFLF</sequence>
<organism evidence="1 2">
    <name type="scientific">Deinandra increscens subsp. villosa</name>
    <dbReference type="NCBI Taxonomy" id="3103831"/>
    <lineage>
        <taxon>Eukaryota</taxon>
        <taxon>Viridiplantae</taxon>
        <taxon>Streptophyta</taxon>
        <taxon>Embryophyta</taxon>
        <taxon>Tracheophyta</taxon>
        <taxon>Spermatophyta</taxon>
        <taxon>Magnoliopsida</taxon>
        <taxon>eudicotyledons</taxon>
        <taxon>Gunneridae</taxon>
        <taxon>Pentapetalae</taxon>
        <taxon>asterids</taxon>
        <taxon>campanulids</taxon>
        <taxon>Asterales</taxon>
        <taxon>Asteraceae</taxon>
        <taxon>Asteroideae</taxon>
        <taxon>Heliantheae alliance</taxon>
        <taxon>Madieae</taxon>
        <taxon>Madiinae</taxon>
        <taxon>Deinandra</taxon>
    </lineage>
</organism>
<protein>
    <submittedName>
        <fullName evidence="1">Uncharacterized protein</fullName>
    </submittedName>
</protein>
<evidence type="ECO:0000313" key="1">
    <source>
        <dbReference type="EMBL" id="KAK9056363.1"/>
    </source>
</evidence>
<comment type="caution">
    <text evidence="1">The sequence shown here is derived from an EMBL/GenBank/DDBJ whole genome shotgun (WGS) entry which is preliminary data.</text>
</comment>
<accession>A0AAP0CN57</accession>
<gene>
    <name evidence="1" type="ORF">SSX86_027453</name>
</gene>
<dbReference type="Proteomes" id="UP001408789">
    <property type="component" value="Unassembled WGS sequence"/>
</dbReference>
<proteinExistence type="predicted"/>